<dbReference type="PANTHER" id="PTHR22600:SF57">
    <property type="entry name" value="BETA-N-ACETYLHEXOSAMINIDASE"/>
    <property type="match status" value="1"/>
</dbReference>
<evidence type="ECO:0000256" key="6">
    <source>
        <dbReference type="PIRSR" id="PIRSR625705-1"/>
    </source>
</evidence>
<comment type="similarity">
    <text evidence="2">Belongs to the glycosyl hydrolase 20 family.</text>
</comment>
<evidence type="ECO:0000256" key="5">
    <source>
        <dbReference type="ARBA" id="ARBA00023295"/>
    </source>
</evidence>
<reference evidence="9 10" key="1">
    <citation type="submission" date="2018-12" db="EMBL/GenBank/DDBJ databases">
        <title>Unveiling genomic diversity among members of the Bifidobacterium pseudolongum species, a widely distributed gut commensal of the animal kingdom.</title>
        <authorList>
            <person name="Lugli G.A."/>
            <person name="Duranti S."/>
            <person name="Albert K."/>
            <person name="Mancabelli L."/>
            <person name="Napoli S."/>
            <person name="Viappiani A."/>
            <person name="Anzalone R."/>
            <person name="Longhi G."/>
            <person name="Milani C."/>
            <person name="Turroni F."/>
            <person name="Alessandri G."/>
            <person name="Sela D.A."/>
            <person name="Van Sinderen D."/>
            <person name="Ventura M."/>
        </authorList>
    </citation>
    <scope>NUCLEOTIDE SEQUENCE [LARGE SCALE GENOMIC DNA]</scope>
    <source>
        <strain evidence="9 10">2001B</strain>
    </source>
</reference>
<dbReference type="EMBL" id="RYUY01000014">
    <property type="protein sequence ID" value="RYQ36683.1"/>
    <property type="molecule type" value="Genomic_DNA"/>
</dbReference>
<gene>
    <name evidence="9" type="ORF">PG2001B_1673</name>
</gene>
<dbReference type="PANTHER" id="PTHR22600">
    <property type="entry name" value="BETA-HEXOSAMINIDASE"/>
    <property type="match status" value="1"/>
</dbReference>
<dbReference type="InterPro" id="IPR029018">
    <property type="entry name" value="Hex-like_dom2"/>
</dbReference>
<accession>A0A4Q5ATU6</accession>
<dbReference type="GO" id="GO:0030203">
    <property type="term" value="P:glycosaminoglycan metabolic process"/>
    <property type="evidence" value="ECO:0007669"/>
    <property type="project" value="TreeGrafter"/>
</dbReference>
<dbReference type="Pfam" id="PF00728">
    <property type="entry name" value="Glyco_hydro_20"/>
    <property type="match status" value="1"/>
</dbReference>
<evidence type="ECO:0000256" key="2">
    <source>
        <dbReference type="ARBA" id="ARBA00006285"/>
    </source>
</evidence>
<sequence>MNGREDDDAGLVVLPTPCTAPSYDGWFAMPLQGAIAVASPSASIYARQIADDLGAYGATGWKVVASGGFVTLSIECGLTAGAYRIVCSPETEVRITGGGSEGLRNGVQTFRQILSQTWPMLPRMRMEDEPRFRVRGYMLDVTRGRVPTMAWLRHWVDKLCYYKYNQFQLYFEHTFAYDGMSQVWDGADPITPDQLKELDAYCAARDIELVPAVASFGHQYMALRTTKLRTLGELPEDADRPFSFIERQQHHTFNAGDPRAFATACAMVDDVCAPVNSVQCNIGGDETFDLGRGRSRALARRIGRDELYARWMNAMVAHVRRRDGRVQMWADIALSMPGVMARLPQDVVMLNWDYAPHVNEANVKAIADTGLPQLVCPAVHAWNELIPRVNDAWSNISEMARLGAIHGARGMLVTDWGDFGHINDPRMALPGMIFGSTCAWSPTSDRQETFEAASRLEYGDAHGAIVERMGKVAEQDAWRWEDMVRYLELDDGSGNVNHEVLNTIEGLRDISGAGAALGEARCAYVRMRLANRMPGVIGELKRSLDDLGCALAHAGSRGGTDTSFDDMVNVRLPLALAMEGTLLLNEIGALLASQYVHVDVGDIDARKVADAWSEWSQTYARVWMTVSRRSELWRLQRLFGQVERLLRTMPQ</sequence>
<dbReference type="Gene3D" id="3.30.379.10">
    <property type="entry name" value="Chitobiase/beta-hexosaminidase domain 2-like"/>
    <property type="match status" value="1"/>
</dbReference>
<proteinExistence type="inferred from homology"/>
<dbReference type="EC" id="3.2.1.52" evidence="3"/>
<dbReference type="InterPro" id="IPR015883">
    <property type="entry name" value="Glyco_hydro_20_cat"/>
</dbReference>
<evidence type="ECO:0000256" key="4">
    <source>
        <dbReference type="ARBA" id="ARBA00022801"/>
    </source>
</evidence>
<feature type="domain" description="Glycoside hydrolase family 20 catalytic" evidence="7">
    <location>
        <begin position="132"/>
        <end position="377"/>
    </location>
</feature>
<organism evidence="9 10">
    <name type="scientific">Bifidobacterium pseudolongum subsp. globosum</name>
    <dbReference type="NCBI Taxonomy" id="1690"/>
    <lineage>
        <taxon>Bacteria</taxon>
        <taxon>Bacillati</taxon>
        <taxon>Actinomycetota</taxon>
        <taxon>Actinomycetes</taxon>
        <taxon>Bifidobacteriales</taxon>
        <taxon>Bifidobacteriaceae</taxon>
        <taxon>Bifidobacterium</taxon>
    </lineage>
</organism>
<comment type="caution">
    <text evidence="9">The sequence shown here is derived from an EMBL/GenBank/DDBJ whole genome shotgun (WGS) entry which is preliminary data.</text>
</comment>
<keyword evidence="5" id="KW-0326">Glycosidase</keyword>
<dbReference type="SUPFAM" id="SSF55545">
    <property type="entry name" value="beta-N-acetylhexosaminidase-like domain"/>
    <property type="match status" value="1"/>
</dbReference>
<evidence type="ECO:0000256" key="1">
    <source>
        <dbReference type="ARBA" id="ARBA00001231"/>
    </source>
</evidence>
<dbReference type="CDD" id="cd06565">
    <property type="entry name" value="GH20_GcnA-like"/>
    <property type="match status" value="1"/>
</dbReference>
<keyword evidence="4 9" id="KW-0378">Hydrolase</keyword>
<evidence type="ECO:0000313" key="9">
    <source>
        <dbReference type="EMBL" id="RYQ36683.1"/>
    </source>
</evidence>
<evidence type="ECO:0000259" key="8">
    <source>
        <dbReference type="Pfam" id="PF02838"/>
    </source>
</evidence>
<evidence type="ECO:0000313" key="10">
    <source>
        <dbReference type="Proteomes" id="UP000293208"/>
    </source>
</evidence>
<dbReference type="SUPFAM" id="SSF51445">
    <property type="entry name" value="(Trans)glycosidases"/>
    <property type="match status" value="1"/>
</dbReference>
<dbReference type="InterPro" id="IPR015882">
    <property type="entry name" value="HEX_bac_N"/>
</dbReference>
<dbReference type="Proteomes" id="UP000293208">
    <property type="component" value="Unassembled WGS sequence"/>
</dbReference>
<dbReference type="InterPro" id="IPR025705">
    <property type="entry name" value="Beta_hexosaminidase_sua/sub"/>
</dbReference>
<feature type="domain" description="Beta-hexosaminidase bacterial type N-terminal" evidence="8">
    <location>
        <begin position="13"/>
        <end position="128"/>
    </location>
</feature>
<dbReference type="InterPro" id="IPR017853">
    <property type="entry name" value="GH"/>
</dbReference>
<dbReference type="AlphaFoldDB" id="A0A4Q5ATU6"/>
<protein>
    <recommendedName>
        <fullName evidence="3">beta-N-acetylhexosaminidase</fullName>
        <ecNumber evidence="3">3.2.1.52</ecNumber>
    </recommendedName>
</protein>
<comment type="catalytic activity">
    <reaction evidence="1">
        <text>Hydrolysis of terminal non-reducing N-acetyl-D-hexosamine residues in N-acetyl-beta-D-hexosaminides.</text>
        <dbReference type="EC" id="3.2.1.52"/>
    </reaction>
</comment>
<dbReference type="Pfam" id="PF02838">
    <property type="entry name" value="Glyco_hydro_20b"/>
    <property type="match status" value="1"/>
</dbReference>
<feature type="active site" description="Proton donor" evidence="6">
    <location>
        <position position="286"/>
    </location>
</feature>
<dbReference type="PRINTS" id="PR00738">
    <property type="entry name" value="GLHYDRLASE20"/>
</dbReference>
<dbReference type="Gene3D" id="3.20.20.80">
    <property type="entry name" value="Glycosidases"/>
    <property type="match status" value="1"/>
</dbReference>
<name>A0A4Q5ATU6_9BIFI</name>
<dbReference type="GO" id="GO:0004563">
    <property type="term" value="F:beta-N-acetylhexosaminidase activity"/>
    <property type="evidence" value="ECO:0007669"/>
    <property type="project" value="UniProtKB-EC"/>
</dbReference>
<evidence type="ECO:0000259" key="7">
    <source>
        <dbReference type="Pfam" id="PF00728"/>
    </source>
</evidence>
<dbReference type="GO" id="GO:0005975">
    <property type="term" value="P:carbohydrate metabolic process"/>
    <property type="evidence" value="ECO:0007669"/>
    <property type="project" value="InterPro"/>
</dbReference>
<dbReference type="GO" id="GO:0016020">
    <property type="term" value="C:membrane"/>
    <property type="evidence" value="ECO:0007669"/>
    <property type="project" value="TreeGrafter"/>
</dbReference>
<evidence type="ECO:0000256" key="3">
    <source>
        <dbReference type="ARBA" id="ARBA00012663"/>
    </source>
</evidence>